<dbReference type="STRING" id="98765.A0A2R6NPB0"/>
<dbReference type="InterPro" id="IPR029035">
    <property type="entry name" value="DHS-like_NAD/FAD-binding_dom"/>
</dbReference>
<keyword evidence="9" id="KW-1185">Reference proteome</keyword>
<dbReference type="Pfam" id="PF02146">
    <property type="entry name" value="SIR2"/>
    <property type="match status" value="1"/>
</dbReference>
<keyword evidence="5" id="KW-0496">Mitochondrion</keyword>
<dbReference type="Gene3D" id="3.40.50.1220">
    <property type="entry name" value="TPP-binding domain"/>
    <property type="match status" value="1"/>
</dbReference>
<dbReference type="GO" id="GO:0070403">
    <property type="term" value="F:NAD+ binding"/>
    <property type="evidence" value="ECO:0007669"/>
    <property type="project" value="InterPro"/>
</dbReference>
<evidence type="ECO:0000313" key="9">
    <source>
        <dbReference type="Proteomes" id="UP000186601"/>
    </source>
</evidence>
<evidence type="ECO:0000259" key="7">
    <source>
        <dbReference type="PROSITE" id="PS50305"/>
    </source>
</evidence>
<dbReference type="PANTHER" id="PTHR11085">
    <property type="entry name" value="NAD-DEPENDENT PROTEIN DEACYLASE SIRTUIN-5, MITOCHONDRIAL-RELATED"/>
    <property type="match status" value="1"/>
</dbReference>
<comment type="subcellular location">
    <subcellularLocation>
        <location evidence="1">Mitochondrion</location>
    </subcellularLocation>
</comment>
<dbReference type="PROSITE" id="PS50305">
    <property type="entry name" value="SIRTUIN"/>
    <property type="match status" value="1"/>
</dbReference>
<comment type="similarity">
    <text evidence="2">Belongs to the sirtuin family. Class I subfamily.</text>
</comment>
<sequence length="331" mass="36443">MRISVPTIPQAILSAATSAAQSISPSAAVERIASFLAPGNVATITGAGVSVDSGIRAYRGVKGRYLNPNYKLRSYLGYTPVRDALPNTTHYALAALQYSGIIPKLITQNVDGLHQKALSSVWNTAYKQERILELHGSLHKVHCSHGHVIDRATFQDRLSAANPEWKTYMDELEATGQRPRTNPDGDVELEGVAYDSFRVPECPTCLAENRHNSILKPELIFFGESIRQDVKDRSYADIEHCSGLFLVGTTLATYSAFRLLRHALELKKPVLMLNIGPTRADPLPGLEKIEMSSRIVMRDAVRAVLGSRVDDDPIIERMLRSGVVQPPSEDD</sequence>
<dbReference type="AlphaFoldDB" id="A0A2R6NPB0"/>
<evidence type="ECO:0000256" key="6">
    <source>
        <dbReference type="PROSITE-ProRule" id="PRU00236"/>
    </source>
</evidence>
<comment type="caution">
    <text evidence="8">The sequence shown here is derived from an EMBL/GenBank/DDBJ whole genome shotgun (WGS) entry which is preliminary data.</text>
</comment>
<comment type="caution">
    <text evidence="6">Lacks conserved residue(s) required for the propagation of feature annotation.</text>
</comment>
<gene>
    <name evidence="8" type="ORF">PHLCEN_2v9944</name>
</gene>
<dbReference type="Gene3D" id="3.30.1600.10">
    <property type="entry name" value="SIR2/SIRT2 'Small Domain"/>
    <property type="match status" value="1"/>
</dbReference>
<evidence type="ECO:0000256" key="1">
    <source>
        <dbReference type="ARBA" id="ARBA00004173"/>
    </source>
</evidence>
<dbReference type="InterPro" id="IPR026590">
    <property type="entry name" value="Ssirtuin_cat_dom"/>
</dbReference>
<dbReference type="Proteomes" id="UP000186601">
    <property type="component" value="Unassembled WGS sequence"/>
</dbReference>
<name>A0A2R6NPB0_9APHY</name>
<dbReference type="GO" id="GO:0005739">
    <property type="term" value="C:mitochondrion"/>
    <property type="evidence" value="ECO:0007669"/>
    <property type="project" value="UniProtKB-SubCell"/>
</dbReference>
<protein>
    <recommendedName>
        <fullName evidence="7">Deacetylase sirtuin-type domain-containing protein</fullName>
    </recommendedName>
</protein>
<proteinExistence type="inferred from homology"/>
<dbReference type="InterPro" id="IPR026591">
    <property type="entry name" value="Sirtuin_cat_small_dom_sf"/>
</dbReference>
<accession>A0A2R6NPB0</accession>
<evidence type="ECO:0000313" key="8">
    <source>
        <dbReference type="EMBL" id="PSR74327.1"/>
    </source>
</evidence>
<feature type="domain" description="Deacetylase sirtuin-type" evidence="7">
    <location>
        <begin position="22"/>
        <end position="321"/>
    </location>
</feature>
<keyword evidence="3" id="KW-0808">Transferase</keyword>
<evidence type="ECO:0000256" key="5">
    <source>
        <dbReference type="ARBA" id="ARBA00023128"/>
    </source>
</evidence>
<evidence type="ECO:0000256" key="2">
    <source>
        <dbReference type="ARBA" id="ARBA00006924"/>
    </source>
</evidence>
<dbReference type="EMBL" id="MLYV02000996">
    <property type="protein sequence ID" value="PSR74327.1"/>
    <property type="molecule type" value="Genomic_DNA"/>
</dbReference>
<organism evidence="8 9">
    <name type="scientific">Hermanssonia centrifuga</name>
    <dbReference type="NCBI Taxonomy" id="98765"/>
    <lineage>
        <taxon>Eukaryota</taxon>
        <taxon>Fungi</taxon>
        <taxon>Dikarya</taxon>
        <taxon>Basidiomycota</taxon>
        <taxon>Agaricomycotina</taxon>
        <taxon>Agaricomycetes</taxon>
        <taxon>Polyporales</taxon>
        <taxon>Meruliaceae</taxon>
        <taxon>Hermanssonia</taxon>
    </lineage>
</organism>
<dbReference type="GO" id="GO:0017136">
    <property type="term" value="F:histone deacetylase activity, NAD-dependent"/>
    <property type="evidence" value="ECO:0007669"/>
    <property type="project" value="TreeGrafter"/>
</dbReference>
<dbReference type="OrthoDB" id="424302at2759"/>
<dbReference type="SUPFAM" id="SSF52467">
    <property type="entry name" value="DHS-like NAD/FAD-binding domain"/>
    <property type="match status" value="1"/>
</dbReference>
<keyword evidence="4" id="KW-0520">NAD</keyword>
<dbReference type="InterPro" id="IPR003000">
    <property type="entry name" value="Sirtuin"/>
</dbReference>
<evidence type="ECO:0000256" key="3">
    <source>
        <dbReference type="ARBA" id="ARBA00022679"/>
    </source>
</evidence>
<reference evidence="8 9" key="1">
    <citation type="submission" date="2018-02" db="EMBL/GenBank/DDBJ databases">
        <title>Genome sequence of the basidiomycete white-rot fungus Phlebia centrifuga.</title>
        <authorList>
            <person name="Granchi Z."/>
            <person name="Peng M."/>
            <person name="de Vries R.P."/>
            <person name="Hilden K."/>
            <person name="Makela M.R."/>
            <person name="Grigoriev I."/>
            <person name="Riley R."/>
        </authorList>
    </citation>
    <scope>NUCLEOTIDE SEQUENCE [LARGE SCALE GENOMIC DNA]</scope>
    <source>
        <strain evidence="8 9">FBCC195</strain>
    </source>
</reference>
<evidence type="ECO:0000256" key="4">
    <source>
        <dbReference type="ARBA" id="ARBA00023027"/>
    </source>
</evidence>
<dbReference type="PANTHER" id="PTHR11085:SF10">
    <property type="entry name" value="NAD-DEPENDENT PROTEIN DEACYLASE SIRTUIN-5, MITOCHONDRIAL-RELATED"/>
    <property type="match status" value="1"/>
</dbReference>
<dbReference type="InterPro" id="IPR050134">
    <property type="entry name" value="NAD-dep_sirtuin_deacylases"/>
</dbReference>